<keyword evidence="1" id="KW-0812">Transmembrane</keyword>
<evidence type="ECO:0000313" key="3">
    <source>
        <dbReference type="Proteomes" id="UP000008983"/>
    </source>
</evidence>
<feature type="transmembrane region" description="Helical" evidence="1">
    <location>
        <begin position="65"/>
        <end position="83"/>
    </location>
</feature>
<dbReference type="GeneID" id="14905224"/>
<protein>
    <recommendedName>
        <fullName evidence="4">Transmembrane protein</fullName>
    </recommendedName>
</protein>
<organism evidence="2 3">
    <name type="scientific">Ichthyophthirius multifiliis</name>
    <name type="common">White spot disease agent</name>
    <name type="synonym">Ich</name>
    <dbReference type="NCBI Taxonomy" id="5932"/>
    <lineage>
        <taxon>Eukaryota</taxon>
        <taxon>Sar</taxon>
        <taxon>Alveolata</taxon>
        <taxon>Ciliophora</taxon>
        <taxon>Intramacronucleata</taxon>
        <taxon>Oligohymenophorea</taxon>
        <taxon>Hymenostomatida</taxon>
        <taxon>Ophryoglenina</taxon>
        <taxon>Ichthyophthirius</taxon>
    </lineage>
</organism>
<evidence type="ECO:0000313" key="2">
    <source>
        <dbReference type="EMBL" id="EGR29130.1"/>
    </source>
</evidence>
<feature type="transmembrane region" description="Helical" evidence="1">
    <location>
        <begin position="31"/>
        <end position="53"/>
    </location>
</feature>
<gene>
    <name evidence="2" type="ORF">IMG5_162330</name>
</gene>
<keyword evidence="3" id="KW-1185">Reference proteome</keyword>
<proteinExistence type="predicted"/>
<keyword evidence="1" id="KW-0472">Membrane</keyword>
<name>G0R070_ICHMU</name>
<accession>G0R070</accession>
<evidence type="ECO:0008006" key="4">
    <source>
        <dbReference type="Google" id="ProtNLM"/>
    </source>
</evidence>
<dbReference type="EMBL" id="GL984181">
    <property type="protein sequence ID" value="EGR29130.1"/>
    <property type="molecule type" value="Genomic_DNA"/>
</dbReference>
<dbReference type="RefSeq" id="XP_004030366.1">
    <property type="nucleotide sequence ID" value="XM_004030318.1"/>
</dbReference>
<reference evidence="2 3" key="1">
    <citation type="submission" date="2011-07" db="EMBL/GenBank/DDBJ databases">
        <authorList>
            <person name="Coyne R."/>
            <person name="Brami D."/>
            <person name="Johnson J."/>
            <person name="Hostetler J."/>
            <person name="Hannick L."/>
            <person name="Clark T."/>
            <person name="Cassidy-Hanley D."/>
            <person name="Inman J."/>
        </authorList>
    </citation>
    <scope>NUCLEOTIDE SEQUENCE [LARGE SCALE GENOMIC DNA]</scope>
    <source>
        <strain evidence="2 3">G5</strain>
    </source>
</reference>
<keyword evidence="1" id="KW-1133">Transmembrane helix</keyword>
<dbReference type="Proteomes" id="UP000008983">
    <property type="component" value="Unassembled WGS sequence"/>
</dbReference>
<dbReference type="AlphaFoldDB" id="G0R070"/>
<evidence type="ECO:0000256" key="1">
    <source>
        <dbReference type="SAM" id="Phobius"/>
    </source>
</evidence>
<dbReference type="InParanoid" id="G0R070"/>
<sequence>MTIISKCGFMEMDMESKIFSKRWLCNKKMFLLKYLVGYLCFFYYFAISVYIWVQGFILMLFWKEIVVQSCLGIILLKIFLFFLKKKMVIKINHYFFYYNNQTMQKLMIKMKTVQKKIKKNIQQYNQKEITYIILYNKKNKMFKKTTFFQQKQSIYVKTLSQEKIDKQELYKT</sequence>